<feature type="non-terminal residue" evidence="2">
    <location>
        <position position="1"/>
    </location>
</feature>
<comment type="caution">
    <text evidence="2">The sequence shown here is derived from an EMBL/GenBank/DDBJ whole genome shotgun (WGS) entry which is preliminary data.</text>
</comment>
<sequence>FSPILPHFLITSPLFPGKRFPPSVFLLPPPSEEVAGSSHTLSVTCLVRGFFPDNIDIQWQKNQETPNSGVETG</sequence>
<gene>
    <name evidence="2" type="primary">Igha</name>
    <name evidence="2" type="ORF">SMICAP_R15355</name>
</gene>
<dbReference type="SUPFAM" id="SSF48726">
    <property type="entry name" value="Immunoglobulin"/>
    <property type="match status" value="1"/>
</dbReference>
<dbReference type="Proteomes" id="UP000567624">
    <property type="component" value="Unassembled WGS sequence"/>
</dbReference>
<evidence type="ECO:0000313" key="3">
    <source>
        <dbReference type="Proteomes" id="UP000567624"/>
    </source>
</evidence>
<feature type="non-terminal residue" evidence="2">
    <location>
        <position position="73"/>
    </location>
</feature>
<dbReference type="InterPro" id="IPR007110">
    <property type="entry name" value="Ig-like_dom"/>
</dbReference>
<organism evidence="2 3">
    <name type="scientific">Smithornis capensis</name>
    <dbReference type="NCBI Taxonomy" id="363769"/>
    <lineage>
        <taxon>Eukaryota</taxon>
        <taxon>Metazoa</taxon>
        <taxon>Chordata</taxon>
        <taxon>Craniata</taxon>
        <taxon>Vertebrata</taxon>
        <taxon>Euteleostomi</taxon>
        <taxon>Archelosauria</taxon>
        <taxon>Archosauria</taxon>
        <taxon>Dinosauria</taxon>
        <taxon>Saurischia</taxon>
        <taxon>Theropoda</taxon>
        <taxon>Coelurosauria</taxon>
        <taxon>Aves</taxon>
        <taxon>Neognathae</taxon>
        <taxon>Neoaves</taxon>
        <taxon>Telluraves</taxon>
        <taxon>Australaves</taxon>
        <taxon>Passeriformes</taxon>
        <taxon>Eurylaimidae</taxon>
        <taxon>Smithornis</taxon>
    </lineage>
</organism>
<dbReference type="EMBL" id="VWYW01001351">
    <property type="protein sequence ID" value="NXF13154.1"/>
    <property type="molecule type" value="Genomic_DNA"/>
</dbReference>
<dbReference type="Gene3D" id="2.60.40.10">
    <property type="entry name" value="Immunoglobulins"/>
    <property type="match status" value="1"/>
</dbReference>
<evidence type="ECO:0000313" key="2">
    <source>
        <dbReference type="EMBL" id="NXF13154.1"/>
    </source>
</evidence>
<accession>A0A7K8R7F8</accession>
<dbReference type="InterPro" id="IPR036179">
    <property type="entry name" value="Ig-like_dom_sf"/>
</dbReference>
<dbReference type="Pfam" id="PF07654">
    <property type="entry name" value="C1-set"/>
    <property type="match status" value="1"/>
</dbReference>
<dbReference type="InterPro" id="IPR003597">
    <property type="entry name" value="Ig_C1-set"/>
</dbReference>
<name>A0A7K8R7F8_9PASS</name>
<feature type="domain" description="Ig-like" evidence="1">
    <location>
        <begin position="22"/>
        <end position="73"/>
    </location>
</feature>
<dbReference type="InterPro" id="IPR013783">
    <property type="entry name" value="Ig-like_fold"/>
</dbReference>
<dbReference type="PROSITE" id="PS50835">
    <property type="entry name" value="IG_LIKE"/>
    <property type="match status" value="1"/>
</dbReference>
<proteinExistence type="predicted"/>
<protein>
    <submittedName>
        <fullName evidence="2">IGHA protein</fullName>
    </submittedName>
</protein>
<keyword evidence="3" id="KW-1185">Reference proteome</keyword>
<reference evidence="2 3" key="1">
    <citation type="submission" date="2019-09" db="EMBL/GenBank/DDBJ databases">
        <title>Bird 10,000 Genomes (B10K) Project - Family phase.</title>
        <authorList>
            <person name="Zhang G."/>
        </authorList>
    </citation>
    <scope>NUCLEOTIDE SEQUENCE [LARGE SCALE GENOMIC DNA]</scope>
    <source>
        <strain evidence="2">B10K-CU-031-20</strain>
    </source>
</reference>
<evidence type="ECO:0000259" key="1">
    <source>
        <dbReference type="PROSITE" id="PS50835"/>
    </source>
</evidence>
<dbReference type="AlphaFoldDB" id="A0A7K8R7F8"/>